<dbReference type="GO" id="GO:0043138">
    <property type="term" value="F:3'-5' DNA helicase activity"/>
    <property type="evidence" value="ECO:0000318"/>
    <property type="project" value="GO_Central"/>
</dbReference>
<feature type="domain" description="Helicase ATP-binding" evidence="9">
    <location>
        <begin position="30"/>
        <end position="223"/>
    </location>
</feature>
<evidence type="ECO:0000256" key="1">
    <source>
        <dbReference type="ARBA" id="ARBA00005446"/>
    </source>
</evidence>
<dbReference type="GO" id="GO:0005737">
    <property type="term" value="C:cytoplasm"/>
    <property type="evidence" value="ECO:0000318"/>
    <property type="project" value="GO_Central"/>
</dbReference>
<accession>E3L6N5</accession>
<evidence type="ECO:0000313" key="11">
    <source>
        <dbReference type="Proteomes" id="UP000008783"/>
    </source>
</evidence>
<evidence type="ECO:0000256" key="8">
    <source>
        <dbReference type="SAM" id="MobiDB-lite"/>
    </source>
</evidence>
<dbReference type="Gene3D" id="3.40.50.300">
    <property type="entry name" value="P-loop containing nucleotide triphosphate hydrolases"/>
    <property type="match status" value="2"/>
</dbReference>
<keyword evidence="5" id="KW-0413">Isomerase</keyword>
<dbReference type="GeneID" id="10537538"/>
<dbReference type="GO" id="GO:0003677">
    <property type="term" value="F:DNA binding"/>
    <property type="evidence" value="ECO:0007669"/>
    <property type="project" value="UniProtKB-KW"/>
</dbReference>
<dbReference type="GO" id="GO:0009378">
    <property type="term" value="F:four-way junction helicase activity"/>
    <property type="evidence" value="ECO:0000318"/>
    <property type="project" value="GO_Central"/>
</dbReference>
<evidence type="ECO:0000256" key="2">
    <source>
        <dbReference type="ARBA" id="ARBA00022741"/>
    </source>
</evidence>
<comment type="catalytic activity">
    <reaction evidence="6">
        <text>Couples ATP hydrolysis with the unwinding of duplex DNA by translocating in the 3'-5' direction.</text>
        <dbReference type="EC" id="5.6.2.4"/>
    </reaction>
</comment>
<dbReference type="PANTHER" id="PTHR13710:SF105">
    <property type="entry name" value="ATP-DEPENDENT DNA HELICASE Q1"/>
    <property type="match status" value="1"/>
</dbReference>
<evidence type="ECO:0000259" key="9">
    <source>
        <dbReference type="PROSITE" id="PS51192"/>
    </source>
</evidence>
<dbReference type="VEuPathDB" id="FungiDB:PGTG_18107"/>
<dbReference type="CDD" id="cd18785">
    <property type="entry name" value="SF2_C"/>
    <property type="match status" value="1"/>
</dbReference>
<evidence type="ECO:0000256" key="5">
    <source>
        <dbReference type="ARBA" id="ARBA00023235"/>
    </source>
</evidence>
<dbReference type="GO" id="GO:0000724">
    <property type="term" value="P:double-strand break repair via homologous recombination"/>
    <property type="evidence" value="ECO:0000318"/>
    <property type="project" value="GO_Central"/>
</dbReference>
<dbReference type="InParanoid" id="E3L6N5"/>
<dbReference type="InterPro" id="IPR011545">
    <property type="entry name" value="DEAD/DEAH_box_helicase_dom"/>
</dbReference>
<dbReference type="Pfam" id="PF00271">
    <property type="entry name" value="Helicase_C"/>
    <property type="match status" value="1"/>
</dbReference>
<feature type="compositionally biased region" description="Basic and acidic residues" evidence="8">
    <location>
        <begin position="580"/>
        <end position="613"/>
    </location>
</feature>
<dbReference type="InterPro" id="IPR014001">
    <property type="entry name" value="Helicase_ATP-bd"/>
</dbReference>
<dbReference type="KEGG" id="pgr:PGTG_18107"/>
<evidence type="ECO:0000256" key="7">
    <source>
        <dbReference type="ARBA" id="ARBA00034808"/>
    </source>
</evidence>
<keyword evidence="2" id="KW-0547">Nucleotide-binding</keyword>
<evidence type="ECO:0000313" key="10">
    <source>
        <dbReference type="EMBL" id="EFP92210.2"/>
    </source>
</evidence>
<evidence type="ECO:0000256" key="6">
    <source>
        <dbReference type="ARBA" id="ARBA00034617"/>
    </source>
</evidence>
<dbReference type="HOGENOM" id="CLU_011478_1_1_1"/>
<dbReference type="PANTHER" id="PTHR13710">
    <property type="entry name" value="DNA HELICASE RECQ FAMILY MEMBER"/>
    <property type="match status" value="1"/>
</dbReference>
<dbReference type="GO" id="GO:0005524">
    <property type="term" value="F:ATP binding"/>
    <property type="evidence" value="ECO:0007669"/>
    <property type="project" value="UniProtKB-KW"/>
</dbReference>
<proteinExistence type="inferred from homology"/>
<evidence type="ECO:0000256" key="3">
    <source>
        <dbReference type="ARBA" id="ARBA00022840"/>
    </source>
</evidence>
<keyword evidence="4" id="KW-0238">DNA-binding</keyword>
<dbReference type="InterPro" id="IPR027417">
    <property type="entry name" value="P-loop_NTPase"/>
</dbReference>
<reference key="1">
    <citation type="submission" date="2007-01" db="EMBL/GenBank/DDBJ databases">
        <title>The Genome Sequence of Puccinia graminis f. sp. tritici Strain CRL 75-36-700-3.</title>
        <authorList>
            <consortium name="The Broad Institute Genome Sequencing Platform"/>
            <person name="Birren B."/>
            <person name="Lander E."/>
            <person name="Galagan J."/>
            <person name="Nusbaum C."/>
            <person name="Devon K."/>
            <person name="Cuomo C."/>
            <person name="Jaffe D."/>
            <person name="Butler J."/>
            <person name="Alvarez P."/>
            <person name="Gnerre S."/>
            <person name="Grabherr M."/>
            <person name="Mauceli E."/>
            <person name="Brockman W."/>
            <person name="Young S."/>
            <person name="LaButti K."/>
            <person name="Sykes S."/>
            <person name="DeCaprio D."/>
            <person name="Crawford M."/>
            <person name="Koehrsen M."/>
            <person name="Engels R."/>
            <person name="Montgomery P."/>
            <person name="Pearson M."/>
            <person name="Howarth C."/>
            <person name="Larson L."/>
            <person name="White J."/>
            <person name="Zeng Q."/>
            <person name="Kodira C."/>
            <person name="Yandava C."/>
            <person name="Alvarado L."/>
            <person name="O'Leary S."/>
            <person name="Szabo L."/>
            <person name="Dean R."/>
            <person name="Schein J."/>
        </authorList>
    </citation>
    <scope>NUCLEOTIDE SEQUENCE</scope>
    <source>
        <strain>CRL 75-36-700-3</strain>
    </source>
</reference>
<feature type="region of interest" description="Disordered" evidence="8">
    <location>
        <begin position="580"/>
        <end position="625"/>
    </location>
</feature>
<dbReference type="GO" id="GO:0006260">
    <property type="term" value="P:DNA replication"/>
    <property type="evidence" value="ECO:0000318"/>
    <property type="project" value="GO_Central"/>
</dbReference>
<evidence type="ECO:0000256" key="4">
    <source>
        <dbReference type="ARBA" id="ARBA00023125"/>
    </source>
</evidence>
<dbReference type="SMART" id="SM00487">
    <property type="entry name" value="DEXDc"/>
    <property type="match status" value="1"/>
</dbReference>
<dbReference type="GO" id="GO:0005694">
    <property type="term" value="C:chromosome"/>
    <property type="evidence" value="ECO:0000318"/>
    <property type="project" value="GO_Central"/>
</dbReference>
<protein>
    <recommendedName>
        <fullName evidence="7">DNA 3'-5' helicase</fullName>
        <ecNumber evidence="7">5.6.2.4</ecNumber>
    </recommendedName>
</protein>
<dbReference type="PROSITE" id="PS51192">
    <property type="entry name" value="HELICASE_ATP_BIND_1"/>
    <property type="match status" value="1"/>
</dbReference>
<reference evidence="11" key="2">
    <citation type="journal article" date="2011" name="Proc. Natl. Acad. Sci. U.S.A.">
        <title>Obligate biotrophy features unraveled by the genomic analysis of rust fungi.</title>
        <authorList>
            <person name="Duplessis S."/>
            <person name="Cuomo C.A."/>
            <person name="Lin Y.-C."/>
            <person name="Aerts A."/>
            <person name="Tisserant E."/>
            <person name="Veneault-Fourrey C."/>
            <person name="Joly D.L."/>
            <person name="Hacquard S."/>
            <person name="Amselem J."/>
            <person name="Cantarel B.L."/>
            <person name="Chiu R."/>
            <person name="Coutinho P.M."/>
            <person name="Feau N."/>
            <person name="Field M."/>
            <person name="Frey P."/>
            <person name="Gelhaye E."/>
            <person name="Goldberg J."/>
            <person name="Grabherr M.G."/>
            <person name="Kodira C.D."/>
            <person name="Kohler A."/>
            <person name="Kuees U."/>
            <person name="Lindquist E.A."/>
            <person name="Lucas S.M."/>
            <person name="Mago R."/>
            <person name="Mauceli E."/>
            <person name="Morin E."/>
            <person name="Murat C."/>
            <person name="Pangilinan J.L."/>
            <person name="Park R."/>
            <person name="Pearson M."/>
            <person name="Quesneville H."/>
            <person name="Rouhier N."/>
            <person name="Sakthikumar S."/>
            <person name="Salamov A.A."/>
            <person name="Schmutz J."/>
            <person name="Selles B."/>
            <person name="Shapiro H."/>
            <person name="Tanguay P."/>
            <person name="Tuskan G.A."/>
            <person name="Henrissat B."/>
            <person name="Van de Peer Y."/>
            <person name="Rouze P."/>
            <person name="Ellis J.G."/>
            <person name="Dodds P.N."/>
            <person name="Schein J.E."/>
            <person name="Zhong S."/>
            <person name="Hamelin R.C."/>
            <person name="Grigoriev I.V."/>
            <person name="Szabo L.J."/>
            <person name="Martin F."/>
        </authorList>
    </citation>
    <scope>NUCLEOTIDE SEQUENCE [LARGE SCALE GENOMIC DNA]</scope>
    <source>
        <strain evidence="11">CRL 75-36-700-3 / race SCCL</strain>
    </source>
</reference>
<comment type="similarity">
    <text evidence="1">Belongs to the helicase family. RecQ subfamily.</text>
</comment>
<dbReference type="SUPFAM" id="SSF52540">
    <property type="entry name" value="P-loop containing nucleoside triphosphate hydrolases"/>
    <property type="match status" value="1"/>
</dbReference>
<dbReference type="InterPro" id="IPR001650">
    <property type="entry name" value="Helicase_C-like"/>
</dbReference>
<organism evidence="10 11">
    <name type="scientific">Puccinia graminis f. sp. tritici (strain CRL 75-36-700-3 / race SCCL)</name>
    <name type="common">Black stem rust fungus</name>
    <dbReference type="NCBI Taxonomy" id="418459"/>
    <lineage>
        <taxon>Eukaryota</taxon>
        <taxon>Fungi</taxon>
        <taxon>Dikarya</taxon>
        <taxon>Basidiomycota</taxon>
        <taxon>Pucciniomycotina</taxon>
        <taxon>Pucciniomycetes</taxon>
        <taxon>Pucciniales</taxon>
        <taxon>Pucciniaceae</taxon>
        <taxon>Puccinia</taxon>
    </lineage>
</organism>
<dbReference type="STRING" id="418459.E3L6N5"/>
<gene>
    <name evidence="10" type="ORF">PGTG_18107</name>
</gene>
<dbReference type="Pfam" id="PF00270">
    <property type="entry name" value="DEAD"/>
    <property type="match status" value="1"/>
</dbReference>
<dbReference type="RefSeq" id="XP_003336629.2">
    <property type="nucleotide sequence ID" value="XM_003336581.2"/>
</dbReference>
<dbReference type="OrthoDB" id="10261556at2759"/>
<name>E3L6N5_PUCGT</name>
<dbReference type="EMBL" id="DS178360">
    <property type="protein sequence ID" value="EFP92210.2"/>
    <property type="molecule type" value="Genomic_DNA"/>
</dbReference>
<dbReference type="AlphaFoldDB" id="E3L6N5"/>
<sequence length="625" mass="70433">MSDTDLAEHIKETAAKFYPEPLKPVQTETVISLVRRKHTFTLAGTGFGKTRIGEVYYRLFPAYKKPIIVVLNPLDSLGDNQVLEKKNAKINAVNLTKMNLTPEIEKKIIRGDYGFIYLSPEVLLNNPMFRRIFFHRQFQSKLILTVVDEAHMIYVWGLVASGLGKKISSHFKLQDRGIFRPSYGDLGTRLLATHGVPILLLSATCRPIAIEKILNSLKILPENMKLVNGELTRPEIRLIRVPMKSSLGSCNDLKRLFSTQTSIPNNKIPPTLIYAPTRNLTWQVLRVIHEARAIQGGHLDAGSTFARRYHSCTGKLDKIDIISGFEDEAFPVISCTMALGLGQNWKRVNCVVHVGRGDPSSICQMIGRCGRGENNPGLGIMFVESNRRTGKNKINDFDKPFQQSDDDRMDAFAITPVCLRIAMSLDNLAQELVNAFKHLTTDNFKENITSRDISIDVPVPPKVPKVATTRSVVKADTGKEPLDGELEEFSKFLAAKFADFHYTQIGAEHSEFEPEDHFGIFEARRVVVAFRGGASNEEIEDFAGGKAHKGQMEHLLNQINNYIGKVSYLDYLEQLEVQKHKNDKAKTKEVAARKQATLERRHQKAEETKRRNLEQAAANKRQKSR</sequence>
<dbReference type="Proteomes" id="UP000008783">
    <property type="component" value="Unassembled WGS sequence"/>
</dbReference>
<keyword evidence="11" id="KW-1185">Reference proteome</keyword>
<dbReference type="EC" id="5.6.2.4" evidence="7"/>
<keyword evidence="3" id="KW-0067">ATP-binding</keyword>